<dbReference type="CDD" id="cd01767">
    <property type="entry name" value="UBX"/>
    <property type="match status" value="1"/>
</dbReference>
<dbReference type="EMBL" id="QGMK01001652">
    <property type="protein sequence ID" value="TVY65659.1"/>
    <property type="molecule type" value="Genomic_DNA"/>
</dbReference>
<evidence type="ECO:0000313" key="5">
    <source>
        <dbReference type="EMBL" id="TVY65659.1"/>
    </source>
</evidence>
<dbReference type="PROSITE" id="PS50033">
    <property type="entry name" value="UBX"/>
    <property type="match status" value="1"/>
</dbReference>
<dbReference type="SMART" id="SM00166">
    <property type="entry name" value="UBX"/>
    <property type="match status" value="1"/>
</dbReference>
<dbReference type="GO" id="GO:0005783">
    <property type="term" value="C:endoplasmic reticulum"/>
    <property type="evidence" value="ECO:0007669"/>
    <property type="project" value="TreeGrafter"/>
</dbReference>
<keyword evidence="1 2" id="KW-0175">Coiled coil</keyword>
<dbReference type="SUPFAM" id="SSF52833">
    <property type="entry name" value="Thioredoxin-like"/>
    <property type="match status" value="1"/>
</dbReference>
<dbReference type="InterPro" id="IPR009060">
    <property type="entry name" value="UBA-like_sf"/>
</dbReference>
<dbReference type="GO" id="GO:0036503">
    <property type="term" value="P:ERAD pathway"/>
    <property type="evidence" value="ECO:0007669"/>
    <property type="project" value="TreeGrafter"/>
</dbReference>
<feature type="domain" description="UBX" evidence="4">
    <location>
        <begin position="406"/>
        <end position="474"/>
    </location>
</feature>
<name>A0A8T9BZ24_9HELO</name>
<comment type="caution">
    <text evidence="5">The sequence shown here is derived from an EMBL/GenBank/DDBJ whole genome shotgun (WGS) entry which is preliminary data.</text>
</comment>
<accession>A0A8T9BZ24</accession>
<dbReference type="GO" id="GO:0043130">
    <property type="term" value="F:ubiquitin binding"/>
    <property type="evidence" value="ECO:0007669"/>
    <property type="project" value="TreeGrafter"/>
</dbReference>
<dbReference type="Gene3D" id="3.40.30.10">
    <property type="entry name" value="Glutaredoxin"/>
    <property type="match status" value="1"/>
</dbReference>
<dbReference type="InterPro" id="IPR036249">
    <property type="entry name" value="Thioredoxin-like_sf"/>
</dbReference>
<protein>
    <submittedName>
        <fullName evidence="5">UBX domain-containing protein</fullName>
    </submittedName>
</protein>
<evidence type="ECO:0000259" key="4">
    <source>
        <dbReference type="PROSITE" id="PS50033"/>
    </source>
</evidence>
<dbReference type="SUPFAM" id="SSF46934">
    <property type="entry name" value="UBA-like"/>
    <property type="match status" value="1"/>
</dbReference>
<evidence type="ECO:0000256" key="1">
    <source>
        <dbReference type="ARBA" id="ARBA00023054"/>
    </source>
</evidence>
<dbReference type="PANTHER" id="PTHR23322:SF1">
    <property type="entry name" value="FAS-ASSOCIATED FACTOR 2"/>
    <property type="match status" value="1"/>
</dbReference>
<dbReference type="CDD" id="cd14273">
    <property type="entry name" value="UBA_TAP-C_like"/>
    <property type="match status" value="1"/>
</dbReference>
<keyword evidence="6" id="KW-1185">Reference proteome</keyword>
<evidence type="ECO:0000256" key="2">
    <source>
        <dbReference type="SAM" id="Coils"/>
    </source>
</evidence>
<dbReference type="InterPro" id="IPR001012">
    <property type="entry name" value="UBX_dom"/>
</dbReference>
<dbReference type="InterPro" id="IPR006577">
    <property type="entry name" value="UAS"/>
</dbReference>
<feature type="coiled-coil region" evidence="2">
    <location>
        <begin position="358"/>
        <end position="388"/>
    </location>
</feature>
<dbReference type="InterPro" id="IPR029071">
    <property type="entry name" value="Ubiquitin-like_domsf"/>
</dbReference>
<dbReference type="InterPro" id="IPR050730">
    <property type="entry name" value="UBX_domain-protein"/>
</dbReference>
<sequence length="509" mass="57068">MATPATDISQLSESQQLALQTYTSVTAQDEQEAIRLLERSQWNVEIAIAKFFDGEGPDLVAEAQAAQNIPPPQARRQENLQQSLLRGTSPRNSSERPDAAPRIVPQPADQVIPRPSLLLAILFTPFQLLYKVFSLPLGFLSYLFPFLPRLFRQDTTSGTLRRRVDTNGRRQLPPDDAAQRVQREFTEEYGENELPWVSSGYATCLDKAKRDYSYLAVILLSPEHDETSTFCADVLLNPEVVQFFKDPTNKITLWVGDVRDSEAYQVATALKGSKFPFTALICHTPEVGSTAMSVIARVTGPMDARSYLAALRPKHAARAETLSVARTAAAAQNAERNFRQEQDSAYERSLAQDRERARVRKEAEAAAAAEEKAKLKAEQDAAEFAAKKEQWRRWRASQITPEPGSDVKDVVRIAIKMPEAARIMRRFRASDSMAELYDFVECFEFLNGDEEKAPEKPEGYEHVYAFRLVSTLPRVVYEAESGKTVGECVGRSGNLIVEPIAEDDEEEED</sequence>
<feature type="region of interest" description="Disordered" evidence="3">
    <location>
        <begin position="86"/>
        <end position="107"/>
    </location>
</feature>
<dbReference type="Pfam" id="PF00789">
    <property type="entry name" value="UBX"/>
    <property type="match status" value="1"/>
</dbReference>
<dbReference type="Gene3D" id="1.10.8.10">
    <property type="entry name" value="DNA helicase RuvA subunit, C-terminal domain"/>
    <property type="match status" value="1"/>
</dbReference>
<feature type="region of interest" description="Disordered" evidence="3">
    <location>
        <begin position="336"/>
        <end position="358"/>
    </location>
</feature>
<dbReference type="SMART" id="SM00594">
    <property type="entry name" value="UAS"/>
    <property type="match status" value="1"/>
</dbReference>
<reference evidence="5 6" key="1">
    <citation type="submission" date="2018-05" db="EMBL/GenBank/DDBJ databases">
        <title>Genome sequencing and assembly of the regulated plant pathogen Lachnellula willkommii and related sister species for the development of diagnostic species identification markers.</title>
        <authorList>
            <person name="Giroux E."/>
            <person name="Bilodeau G."/>
        </authorList>
    </citation>
    <scope>NUCLEOTIDE SEQUENCE [LARGE SCALE GENOMIC DNA]</scope>
    <source>
        <strain evidence="5 6">CBS 268.59</strain>
    </source>
</reference>
<evidence type="ECO:0000256" key="3">
    <source>
        <dbReference type="SAM" id="MobiDB-lite"/>
    </source>
</evidence>
<organism evidence="5 6">
    <name type="scientific">Lachnellula suecica</name>
    <dbReference type="NCBI Taxonomy" id="602035"/>
    <lineage>
        <taxon>Eukaryota</taxon>
        <taxon>Fungi</taxon>
        <taxon>Dikarya</taxon>
        <taxon>Ascomycota</taxon>
        <taxon>Pezizomycotina</taxon>
        <taxon>Leotiomycetes</taxon>
        <taxon>Helotiales</taxon>
        <taxon>Lachnaceae</taxon>
        <taxon>Lachnellula</taxon>
    </lineage>
</organism>
<gene>
    <name evidence="5" type="primary">ucp10</name>
    <name evidence="5" type="ORF">LSUE1_G006985</name>
</gene>
<dbReference type="OrthoDB" id="1026733at2759"/>
<proteinExistence type="predicted"/>
<dbReference type="Gene3D" id="3.10.20.90">
    <property type="entry name" value="Phosphatidylinositol 3-kinase Catalytic Subunit, Chain A, domain 1"/>
    <property type="match status" value="1"/>
</dbReference>
<dbReference type="PANTHER" id="PTHR23322">
    <property type="entry name" value="FAS-ASSOCIATED PROTEIN"/>
    <property type="match status" value="1"/>
</dbReference>
<evidence type="ECO:0000313" key="6">
    <source>
        <dbReference type="Proteomes" id="UP000469558"/>
    </source>
</evidence>
<dbReference type="SUPFAM" id="SSF54236">
    <property type="entry name" value="Ubiquitin-like"/>
    <property type="match status" value="1"/>
</dbReference>
<dbReference type="Pfam" id="PF14555">
    <property type="entry name" value="UBA_4"/>
    <property type="match status" value="1"/>
</dbReference>
<dbReference type="AlphaFoldDB" id="A0A8T9BZ24"/>
<dbReference type="Proteomes" id="UP000469558">
    <property type="component" value="Unassembled WGS sequence"/>
</dbReference>